<dbReference type="AlphaFoldDB" id="L0DI75"/>
<evidence type="ECO:0000256" key="1">
    <source>
        <dbReference type="ARBA" id="ARBA00022603"/>
    </source>
</evidence>
<keyword evidence="6" id="KW-1185">Reference proteome</keyword>
<dbReference type="SUPFAM" id="SSF53335">
    <property type="entry name" value="S-adenosyl-L-methionine-dependent methyltransferases"/>
    <property type="match status" value="1"/>
</dbReference>
<dbReference type="KEGG" id="saci:Sinac_4315"/>
<dbReference type="CDD" id="cd02440">
    <property type="entry name" value="AdoMet_MTases"/>
    <property type="match status" value="1"/>
</dbReference>
<evidence type="ECO:0000259" key="4">
    <source>
        <dbReference type="Pfam" id="PF13649"/>
    </source>
</evidence>
<evidence type="ECO:0000313" key="6">
    <source>
        <dbReference type="Proteomes" id="UP000010798"/>
    </source>
</evidence>
<sequence>MVDRTISDVRTSYDLVADEYVRRISEELEHKPLDRQLLDRFAASVQDFGLSCDMGCGPGHVARYLDERGLRVSGVDLSPVMVEYARKLNPGIEFSCGDMRSLEIEDEALGGIAAFYSIIHIPRPEVVAALVEMKRVLRPGGLLLLTFHIGDDVVHLADWWGRQVSVDFIFFRPEEMTGFLREAGLEVEEVVERDPYPDVEHPSRRAYIFARKPRGSSQARGPSGRPLDAGTSHGLGGQTHMSIVGHTPLKGSDDTGQKEGQEPMA</sequence>
<dbReference type="eggNOG" id="COG2226">
    <property type="taxonomic scope" value="Bacteria"/>
</dbReference>
<dbReference type="STRING" id="886293.Sinac_4315"/>
<accession>L0DI75</accession>
<dbReference type="Proteomes" id="UP000010798">
    <property type="component" value="Chromosome"/>
</dbReference>
<gene>
    <name evidence="5" type="ordered locus">Sinac_4315</name>
</gene>
<dbReference type="HOGENOM" id="CLU_060397_1_1_0"/>
<dbReference type="GO" id="GO:0008168">
    <property type="term" value="F:methyltransferase activity"/>
    <property type="evidence" value="ECO:0007669"/>
    <property type="project" value="UniProtKB-KW"/>
</dbReference>
<evidence type="ECO:0000313" key="5">
    <source>
        <dbReference type="EMBL" id="AGA28513.1"/>
    </source>
</evidence>
<protein>
    <submittedName>
        <fullName evidence="5">Methylase involved in ubiquinone/menaquinone biosynthesis</fullName>
    </submittedName>
</protein>
<keyword evidence="1 5" id="KW-0489">Methyltransferase</keyword>
<dbReference type="PANTHER" id="PTHR43861:SF1">
    <property type="entry name" value="TRANS-ACONITATE 2-METHYLTRANSFERASE"/>
    <property type="match status" value="1"/>
</dbReference>
<dbReference type="InterPro" id="IPR041698">
    <property type="entry name" value="Methyltransf_25"/>
</dbReference>
<keyword evidence="5" id="KW-0830">Ubiquinone</keyword>
<evidence type="ECO:0000256" key="2">
    <source>
        <dbReference type="ARBA" id="ARBA00022679"/>
    </source>
</evidence>
<keyword evidence="2" id="KW-0808">Transferase</keyword>
<evidence type="ECO:0000256" key="3">
    <source>
        <dbReference type="SAM" id="MobiDB-lite"/>
    </source>
</evidence>
<dbReference type="Gene3D" id="3.40.50.150">
    <property type="entry name" value="Vaccinia Virus protein VP39"/>
    <property type="match status" value="1"/>
</dbReference>
<dbReference type="InterPro" id="IPR029063">
    <property type="entry name" value="SAM-dependent_MTases_sf"/>
</dbReference>
<dbReference type="PANTHER" id="PTHR43861">
    <property type="entry name" value="TRANS-ACONITATE 2-METHYLTRANSFERASE-RELATED"/>
    <property type="match status" value="1"/>
</dbReference>
<feature type="region of interest" description="Disordered" evidence="3">
    <location>
        <begin position="210"/>
        <end position="265"/>
    </location>
</feature>
<dbReference type="OrthoDB" id="9791837at2"/>
<organism evidence="5 6">
    <name type="scientific">Singulisphaera acidiphila (strain ATCC BAA-1392 / DSM 18658 / VKM B-2454 / MOB10)</name>
    <dbReference type="NCBI Taxonomy" id="886293"/>
    <lineage>
        <taxon>Bacteria</taxon>
        <taxon>Pseudomonadati</taxon>
        <taxon>Planctomycetota</taxon>
        <taxon>Planctomycetia</taxon>
        <taxon>Isosphaerales</taxon>
        <taxon>Isosphaeraceae</taxon>
        <taxon>Singulisphaera</taxon>
    </lineage>
</organism>
<proteinExistence type="predicted"/>
<dbReference type="EMBL" id="CP003364">
    <property type="protein sequence ID" value="AGA28513.1"/>
    <property type="molecule type" value="Genomic_DNA"/>
</dbReference>
<reference evidence="5 6" key="1">
    <citation type="submission" date="2012-02" db="EMBL/GenBank/DDBJ databases">
        <title>Complete sequence of chromosome of Singulisphaera acidiphila DSM 18658.</title>
        <authorList>
            <consortium name="US DOE Joint Genome Institute (JGI-PGF)"/>
            <person name="Lucas S."/>
            <person name="Copeland A."/>
            <person name="Lapidus A."/>
            <person name="Glavina del Rio T."/>
            <person name="Dalin E."/>
            <person name="Tice H."/>
            <person name="Bruce D."/>
            <person name="Goodwin L."/>
            <person name="Pitluck S."/>
            <person name="Peters L."/>
            <person name="Ovchinnikova G."/>
            <person name="Chertkov O."/>
            <person name="Kyrpides N."/>
            <person name="Mavromatis K."/>
            <person name="Ivanova N."/>
            <person name="Brettin T."/>
            <person name="Detter J.C."/>
            <person name="Han C."/>
            <person name="Larimer F."/>
            <person name="Land M."/>
            <person name="Hauser L."/>
            <person name="Markowitz V."/>
            <person name="Cheng J.-F."/>
            <person name="Hugenholtz P."/>
            <person name="Woyke T."/>
            <person name="Wu D."/>
            <person name="Tindall B."/>
            <person name="Pomrenke H."/>
            <person name="Brambilla E."/>
            <person name="Klenk H.-P."/>
            <person name="Eisen J.A."/>
        </authorList>
    </citation>
    <scope>NUCLEOTIDE SEQUENCE [LARGE SCALE GENOMIC DNA]</scope>
    <source>
        <strain evidence="6">ATCC BAA-1392 / DSM 18658 / VKM B-2454 / MOB10</strain>
    </source>
</reference>
<dbReference type="RefSeq" id="WP_015247638.1">
    <property type="nucleotide sequence ID" value="NC_019892.1"/>
</dbReference>
<name>L0DI75_SINAD</name>
<feature type="domain" description="Methyltransferase" evidence="4">
    <location>
        <begin position="53"/>
        <end position="141"/>
    </location>
</feature>
<feature type="compositionally biased region" description="Basic and acidic residues" evidence="3">
    <location>
        <begin position="251"/>
        <end position="265"/>
    </location>
</feature>
<dbReference type="Pfam" id="PF13649">
    <property type="entry name" value="Methyltransf_25"/>
    <property type="match status" value="1"/>
</dbReference>
<dbReference type="GO" id="GO:0032259">
    <property type="term" value="P:methylation"/>
    <property type="evidence" value="ECO:0007669"/>
    <property type="project" value="UniProtKB-KW"/>
</dbReference>